<dbReference type="OrthoDB" id="710960at2"/>
<accession>A0A226GMD4</accession>
<proteinExistence type="predicted"/>
<keyword evidence="3" id="KW-1185">Reference proteome</keyword>
<organism evidence="2 3">
    <name type="scientific">Flavobacterium hercynium</name>
    <dbReference type="NCBI Taxonomy" id="387094"/>
    <lineage>
        <taxon>Bacteria</taxon>
        <taxon>Pseudomonadati</taxon>
        <taxon>Bacteroidota</taxon>
        <taxon>Flavobacteriia</taxon>
        <taxon>Flavobacteriales</taxon>
        <taxon>Flavobacteriaceae</taxon>
        <taxon>Flavobacterium</taxon>
    </lineage>
</organism>
<keyword evidence="1" id="KW-0812">Transmembrane</keyword>
<feature type="transmembrane region" description="Helical" evidence="1">
    <location>
        <begin position="45"/>
        <end position="62"/>
    </location>
</feature>
<reference evidence="2 3" key="1">
    <citation type="submission" date="2016-11" db="EMBL/GenBank/DDBJ databases">
        <title>Whole genomes of Flavobacteriaceae.</title>
        <authorList>
            <person name="Stine C."/>
            <person name="Li C."/>
            <person name="Tadesse D."/>
        </authorList>
    </citation>
    <scope>NUCLEOTIDE SEQUENCE [LARGE SCALE GENOMIC DNA]</scope>
    <source>
        <strain evidence="2 3">DSM 18292</strain>
    </source>
</reference>
<comment type="caution">
    <text evidence="2">The sequence shown here is derived from an EMBL/GenBank/DDBJ whole genome shotgun (WGS) entry which is preliminary data.</text>
</comment>
<evidence type="ECO:0008006" key="4">
    <source>
        <dbReference type="Google" id="ProtNLM"/>
    </source>
</evidence>
<evidence type="ECO:0000313" key="3">
    <source>
        <dbReference type="Proteomes" id="UP000198345"/>
    </source>
</evidence>
<name>A0A226GMD4_9FLAO</name>
<feature type="transmembrane region" description="Helical" evidence="1">
    <location>
        <begin position="20"/>
        <end position="39"/>
    </location>
</feature>
<gene>
    <name evidence="2" type="ORF">B0A66_22515</name>
</gene>
<dbReference type="Proteomes" id="UP000198345">
    <property type="component" value="Unassembled WGS sequence"/>
</dbReference>
<dbReference type="RefSeq" id="WP_089052085.1">
    <property type="nucleotide sequence ID" value="NZ_FXTV01000029.1"/>
</dbReference>
<evidence type="ECO:0000313" key="2">
    <source>
        <dbReference type="EMBL" id="OXA83183.1"/>
    </source>
</evidence>
<protein>
    <recommendedName>
        <fullName evidence="4">DUF304 domain-containing protein</fullName>
    </recommendedName>
</protein>
<dbReference type="EMBL" id="MUGW01000089">
    <property type="protein sequence ID" value="OXA83183.1"/>
    <property type="molecule type" value="Genomic_DNA"/>
</dbReference>
<evidence type="ECO:0000256" key="1">
    <source>
        <dbReference type="SAM" id="Phobius"/>
    </source>
</evidence>
<keyword evidence="1" id="KW-1133">Transmembrane helix</keyword>
<dbReference type="AlphaFoldDB" id="A0A226GMD4"/>
<keyword evidence="1" id="KW-0472">Membrane</keyword>
<sequence>MKEFKKFIQNGNQYTMKRQYGFGFVVVGGMAAISLTAFFMKEATVGWVFAGLAVLCFIAVWFEHVSINMDDKVIITKMGWINKPVSIPLADFISFELVKVSYNFIPTNVCLNMYYWKDGKEKCAGIAQGFTTRSIQNVINEIEEIIHVDEHS</sequence>